<dbReference type="PROSITE" id="PS00107">
    <property type="entry name" value="PROTEIN_KINASE_ATP"/>
    <property type="match status" value="1"/>
</dbReference>
<evidence type="ECO:0000256" key="6">
    <source>
        <dbReference type="ARBA" id="ARBA00022840"/>
    </source>
</evidence>
<evidence type="ECO:0000256" key="5">
    <source>
        <dbReference type="ARBA" id="ARBA00022777"/>
    </source>
</evidence>
<accession>A0AAJ5YUQ1</accession>
<reference evidence="12 13" key="1">
    <citation type="submission" date="2023-03" db="EMBL/GenBank/DDBJ databases">
        <title>Mating type loci evolution in Malassezia.</title>
        <authorList>
            <person name="Coelho M.A."/>
        </authorList>
    </citation>
    <scope>NUCLEOTIDE SEQUENCE [LARGE SCALE GENOMIC DNA]</scope>
    <source>
        <strain evidence="12 13">CBS 9725</strain>
    </source>
</reference>
<keyword evidence="13" id="KW-1185">Reference proteome</keyword>
<dbReference type="EC" id="2.7.11.1" evidence="1"/>
<evidence type="ECO:0000256" key="4">
    <source>
        <dbReference type="ARBA" id="ARBA00022741"/>
    </source>
</evidence>
<dbReference type="InterPro" id="IPR008271">
    <property type="entry name" value="Ser/Thr_kinase_AS"/>
</dbReference>
<feature type="binding site" evidence="9">
    <location>
        <position position="50"/>
    </location>
    <ligand>
        <name>ATP</name>
        <dbReference type="ChEBI" id="CHEBI:30616"/>
    </ligand>
</feature>
<evidence type="ECO:0000259" key="11">
    <source>
        <dbReference type="PROSITE" id="PS50011"/>
    </source>
</evidence>
<evidence type="ECO:0000313" key="12">
    <source>
        <dbReference type="EMBL" id="WFD00113.1"/>
    </source>
</evidence>
<evidence type="ECO:0000313" key="13">
    <source>
        <dbReference type="Proteomes" id="UP001219567"/>
    </source>
</evidence>
<dbReference type="PROSITE" id="PS50011">
    <property type="entry name" value="PROTEIN_KINASE_DOM"/>
    <property type="match status" value="1"/>
</dbReference>
<name>A0AAJ5YUQ1_9BASI</name>
<feature type="region of interest" description="Disordered" evidence="10">
    <location>
        <begin position="339"/>
        <end position="365"/>
    </location>
</feature>
<keyword evidence="3 12" id="KW-0808">Transferase</keyword>
<sequence length="532" mass="58652">MSTRPTSSTGQSYPSVLGYQIVQLLGGGGFSRVFRAVNADSNEHPQAAVKVVSYASTSNRQPIDRRALQKEVQIHSILKHKNVLEFLGSVEYTVGSEAPSNYVRGLYILLELGAGGDLFDKIAPDVGVEEDLAHFYFTQLISGLSYIHSQGVTHRDIKPENMLLDAQGNLKIADFGLCSVYKYKGKERSLHGTCGSLPYIAPEMNGKPYHGEPIDVWSSGVVLFALLVGTLLRRMMHPDPQKRSSLQQIQRHRWYTRKNALLTSGKCNDPVSLAERLLQGLIVSGDVQLALHSDGQRASVPERFVYPTPNLSVSLSQPEAMQPRPLSLGREDVLPSSTAQPALAARRSLASTQQARVSHTQNEEPAAEFTQALEYLTQSTALPTSGTMAVHLTRFYSREEPGKIASSLASALARQKAQCSLEPLGQDTELQEAYEDMEKGLDAETKPSQPLAGARGVRIRLGLVDRRKCALKGDIRIERLAELPLELDQHPANTSGSFVLMRRSKGSPLEWRRLFRDLCTDKAVREMIARPT</sequence>
<dbReference type="GO" id="GO:0005524">
    <property type="term" value="F:ATP binding"/>
    <property type="evidence" value="ECO:0007669"/>
    <property type="project" value="UniProtKB-UniRule"/>
</dbReference>
<feature type="compositionally biased region" description="Polar residues" evidence="10">
    <location>
        <begin position="349"/>
        <end position="360"/>
    </location>
</feature>
<evidence type="ECO:0000256" key="1">
    <source>
        <dbReference type="ARBA" id="ARBA00012513"/>
    </source>
</evidence>
<dbReference type="SMART" id="SM00220">
    <property type="entry name" value="S_TKc"/>
    <property type="match status" value="1"/>
</dbReference>
<gene>
    <name evidence="12" type="primary">chk1</name>
    <name evidence="12" type="ORF">MYAM1_002859</name>
</gene>
<dbReference type="Proteomes" id="UP001219567">
    <property type="component" value="Chromosome 4"/>
</dbReference>
<dbReference type="EMBL" id="CP119946">
    <property type="protein sequence ID" value="WFD00113.1"/>
    <property type="molecule type" value="Genomic_DNA"/>
</dbReference>
<keyword evidence="4 9" id="KW-0547">Nucleotide-binding</keyword>
<dbReference type="InterPro" id="IPR000719">
    <property type="entry name" value="Prot_kinase_dom"/>
</dbReference>
<dbReference type="PANTHER" id="PTHR43895:SF32">
    <property type="entry name" value="SERINE_THREONINE-PROTEIN KINASE CHK1"/>
    <property type="match status" value="1"/>
</dbReference>
<evidence type="ECO:0000256" key="7">
    <source>
        <dbReference type="ARBA" id="ARBA00047899"/>
    </source>
</evidence>
<keyword evidence="6 9" id="KW-0067">ATP-binding</keyword>
<evidence type="ECO:0000256" key="10">
    <source>
        <dbReference type="SAM" id="MobiDB-lite"/>
    </source>
</evidence>
<dbReference type="GO" id="GO:0005737">
    <property type="term" value="C:cytoplasm"/>
    <property type="evidence" value="ECO:0007669"/>
    <property type="project" value="TreeGrafter"/>
</dbReference>
<comment type="catalytic activity">
    <reaction evidence="7">
        <text>L-threonyl-[protein] + ATP = O-phospho-L-threonyl-[protein] + ADP + H(+)</text>
        <dbReference type="Rhea" id="RHEA:46608"/>
        <dbReference type="Rhea" id="RHEA-COMP:11060"/>
        <dbReference type="Rhea" id="RHEA-COMP:11605"/>
        <dbReference type="ChEBI" id="CHEBI:15378"/>
        <dbReference type="ChEBI" id="CHEBI:30013"/>
        <dbReference type="ChEBI" id="CHEBI:30616"/>
        <dbReference type="ChEBI" id="CHEBI:61977"/>
        <dbReference type="ChEBI" id="CHEBI:456216"/>
        <dbReference type="EC" id="2.7.11.1"/>
    </reaction>
</comment>
<dbReference type="GO" id="GO:0035861">
    <property type="term" value="C:site of double-strand break"/>
    <property type="evidence" value="ECO:0007669"/>
    <property type="project" value="TreeGrafter"/>
</dbReference>
<proteinExistence type="predicted"/>
<keyword evidence="5 12" id="KW-0418">Kinase</keyword>
<dbReference type="GO" id="GO:0007095">
    <property type="term" value="P:mitotic G2 DNA damage checkpoint signaling"/>
    <property type="evidence" value="ECO:0007669"/>
    <property type="project" value="TreeGrafter"/>
</dbReference>
<dbReference type="GO" id="GO:0004674">
    <property type="term" value="F:protein serine/threonine kinase activity"/>
    <property type="evidence" value="ECO:0007669"/>
    <property type="project" value="UniProtKB-KW"/>
</dbReference>
<dbReference type="AlphaFoldDB" id="A0AAJ5YUQ1"/>
<evidence type="ECO:0000256" key="9">
    <source>
        <dbReference type="PROSITE-ProRule" id="PRU10141"/>
    </source>
</evidence>
<dbReference type="GO" id="GO:0005634">
    <property type="term" value="C:nucleus"/>
    <property type="evidence" value="ECO:0007669"/>
    <property type="project" value="TreeGrafter"/>
</dbReference>
<organism evidence="12 13">
    <name type="scientific">Malassezia yamatoensis</name>
    <dbReference type="NCBI Taxonomy" id="253288"/>
    <lineage>
        <taxon>Eukaryota</taxon>
        <taxon>Fungi</taxon>
        <taxon>Dikarya</taxon>
        <taxon>Basidiomycota</taxon>
        <taxon>Ustilaginomycotina</taxon>
        <taxon>Malasseziomycetes</taxon>
        <taxon>Malasseziales</taxon>
        <taxon>Malasseziaceae</taxon>
        <taxon>Malassezia</taxon>
    </lineage>
</organism>
<dbReference type="SUPFAM" id="SSF56112">
    <property type="entry name" value="Protein kinase-like (PK-like)"/>
    <property type="match status" value="1"/>
</dbReference>
<comment type="catalytic activity">
    <reaction evidence="8">
        <text>L-seryl-[protein] + ATP = O-phospho-L-seryl-[protein] + ADP + H(+)</text>
        <dbReference type="Rhea" id="RHEA:17989"/>
        <dbReference type="Rhea" id="RHEA-COMP:9863"/>
        <dbReference type="Rhea" id="RHEA-COMP:11604"/>
        <dbReference type="ChEBI" id="CHEBI:15378"/>
        <dbReference type="ChEBI" id="CHEBI:29999"/>
        <dbReference type="ChEBI" id="CHEBI:30616"/>
        <dbReference type="ChEBI" id="CHEBI:83421"/>
        <dbReference type="ChEBI" id="CHEBI:456216"/>
        <dbReference type="EC" id="2.7.11.1"/>
    </reaction>
</comment>
<feature type="domain" description="Protein kinase" evidence="11">
    <location>
        <begin position="19"/>
        <end position="311"/>
    </location>
</feature>
<dbReference type="PROSITE" id="PS00108">
    <property type="entry name" value="PROTEIN_KINASE_ST"/>
    <property type="match status" value="1"/>
</dbReference>
<dbReference type="InterPro" id="IPR011009">
    <property type="entry name" value="Kinase-like_dom_sf"/>
</dbReference>
<protein>
    <recommendedName>
        <fullName evidence="1">non-specific serine/threonine protein kinase</fullName>
        <ecNumber evidence="1">2.7.11.1</ecNumber>
    </recommendedName>
</protein>
<dbReference type="InterPro" id="IPR017441">
    <property type="entry name" value="Protein_kinase_ATP_BS"/>
</dbReference>
<dbReference type="Gene3D" id="1.10.510.10">
    <property type="entry name" value="Transferase(Phosphotransferase) domain 1"/>
    <property type="match status" value="1"/>
</dbReference>
<dbReference type="Pfam" id="PF00069">
    <property type="entry name" value="Pkinase"/>
    <property type="match status" value="1"/>
</dbReference>
<evidence type="ECO:0000256" key="2">
    <source>
        <dbReference type="ARBA" id="ARBA00022527"/>
    </source>
</evidence>
<keyword evidence="2 12" id="KW-0723">Serine/threonine-protein kinase</keyword>
<evidence type="ECO:0000256" key="8">
    <source>
        <dbReference type="ARBA" id="ARBA00048679"/>
    </source>
</evidence>
<evidence type="ECO:0000256" key="3">
    <source>
        <dbReference type="ARBA" id="ARBA00022679"/>
    </source>
</evidence>
<dbReference type="PANTHER" id="PTHR43895">
    <property type="entry name" value="CALCIUM/CALMODULIN-DEPENDENT PROTEIN KINASE KINASE-RELATED"/>
    <property type="match status" value="1"/>
</dbReference>